<evidence type="ECO:0000259" key="6">
    <source>
        <dbReference type="Pfam" id="PF14378"/>
    </source>
</evidence>
<reference evidence="7 8" key="1">
    <citation type="submission" date="2018-08" db="EMBL/GenBank/DDBJ databases">
        <title>Whole genome sequence analysis of Dermacoccus abyssi bacteria isolated from Deep Mariana trench Micromonospora spp reveals genes involved in the environmental adaptation and production of secondary metabolites.</title>
        <authorList>
            <person name="Abdel-Mageed W.M."/>
            <person name="Lehri B."/>
            <person name="Nouioui I."/>
            <person name="Goodfellow I."/>
            <person name="Jaspars M."/>
            <person name="Karlyshev A."/>
        </authorList>
    </citation>
    <scope>NUCLEOTIDE SEQUENCE [LARGE SCALE GENOMIC DNA]</scope>
    <source>
        <strain evidence="7 8">MT1.1</strain>
    </source>
</reference>
<feature type="transmembrane region" description="Helical" evidence="5">
    <location>
        <begin position="48"/>
        <end position="66"/>
    </location>
</feature>
<sequence length="310" mass="34300">MSAERPSSKAPAPCAERLDAAGDDLLGEDAAALPRWVRNLAKPVGGRPALLLELFIFWMFFQYFSYAQEHIRGGPIESVRHAHELFDLEKTLHIDVELWLNAGLAAVPPLAIAAGYYYGMVLATVPVTLALVWWFNPQGFRRLRRLLIATTLPSLLVFWLLPMAPPRFAVPGVVDINAVYNILGGALARDPSRSANLYAAMPSLHCAWSTWVAYALWETWRHTRPTWARLAWLFPAMTYWNVMATGNHFVLDIVGGVALFLIALVIVRVVKGAEERIWQHESDSPASARATVAASDFLTSGASAEPRRGG</sequence>
<dbReference type="PANTHER" id="PTHR31310">
    <property type="match status" value="1"/>
</dbReference>
<feature type="domain" description="Inositolphosphotransferase Aur1/Ipt1" evidence="6">
    <location>
        <begin position="83"/>
        <end position="265"/>
    </location>
</feature>
<evidence type="ECO:0000256" key="3">
    <source>
        <dbReference type="ARBA" id="ARBA00022989"/>
    </source>
</evidence>
<dbReference type="AlphaFoldDB" id="A0A417Z5W0"/>
<keyword evidence="4 5" id="KW-0472">Membrane</keyword>
<dbReference type="InterPro" id="IPR052185">
    <property type="entry name" value="IPC_Synthase-Related"/>
</dbReference>
<evidence type="ECO:0000256" key="4">
    <source>
        <dbReference type="ARBA" id="ARBA00023136"/>
    </source>
</evidence>
<evidence type="ECO:0000256" key="5">
    <source>
        <dbReference type="SAM" id="Phobius"/>
    </source>
</evidence>
<organism evidence="7 8">
    <name type="scientific">Dermacoccus abyssi</name>
    <dbReference type="NCBI Taxonomy" id="322596"/>
    <lineage>
        <taxon>Bacteria</taxon>
        <taxon>Bacillati</taxon>
        <taxon>Actinomycetota</taxon>
        <taxon>Actinomycetes</taxon>
        <taxon>Micrococcales</taxon>
        <taxon>Dermacoccaceae</taxon>
        <taxon>Dermacoccus</taxon>
    </lineage>
</organism>
<dbReference type="RefSeq" id="WP_118913479.1">
    <property type="nucleotide sequence ID" value="NZ_CBCRVH010000009.1"/>
</dbReference>
<dbReference type="Gene3D" id="1.20.144.10">
    <property type="entry name" value="Phosphatidic acid phosphatase type 2/haloperoxidase"/>
    <property type="match status" value="1"/>
</dbReference>
<feature type="transmembrane region" description="Helical" evidence="5">
    <location>
        <begin position="116"/>
        <end position="134"/>
    </location>
</feature>
<accession>A0A417Z5W0</accession>
<dbReference type="Proteomes" id="UP000285376">
    <property type="component" value="Unassembled WGS sequence"/>
</dbReference>
<evidence type="ECO:0000256" key="1">
    <source>
        <dbReference type="ARBA" id="ARBA00004141"/>
    </source>
</evidence>
<dbReference type="CDD" id="cd03386">
    <property type="entry name" value="PAP2_Aur1_like"/>
    <property type="match status" value="1"/>
</dbReference>
<proteinExistence type="predicted"/>
<dbReference type="GO" id="GO:0016020">
    <property type="term" value="C:membrane"/>
    <property type="evidence" value="ECO:0007669"/>
    <property type="project" value="UniProtKB-SubCell"/>
</dbReference>
<protein>
    <submittedName>
        <fullName evidence="7">PAP2 family protein</fullName>
    </submittedName>
</protein>
<evidence type="ECO:0000313" key="8">
    <source>
        <dbReference type="Proteomes" id="UP000285376"/>
    </source>
</evidence>
<feature type="transmembrane region" description="Helical" evidence="5">
    <location>
        <begin position="146"/>
        <end position="164"/>
    </location>
</feature>
<comment type="caution">
    <text evidence="7">The sequence shown here is derived from an EMBL/GenBank/DDBJ whole genome shotgun (WGS) entry which is preliminary data.</text>
</comment>
<dbReference type="InterPro" id="IPR026841">
    <property type="entry name" value="Aur1/Ipt1"/>
</dbReference>
<dbReference type="PANTHER" id="PTHR31310:SF7">
    <property type="entry name" value="PA-PHOSPHATASE RELATED-FAMILY PROTEIN DDB_G0268928"/>
    <property type="match status" value="1"/>
</dbReference>
<keyword evidence="2 5" id="KW-0812">Transmembrane</keyword>
<keyword evidence="3 5" id="KW-1133">Transmembrane helix</keyword>
<comment type="subcellular location">
    <subcellularLocation>
        <location evidence="1">Membrane</location>
        <topology evidence="1">Multi-pass membrane protein</topology>
    </subcellularLocation>
</comment>
<gene>
    <name evidence="7" type="ORF">D1832_08515</name>
</gene>
<feature type="transmembrane region" description="Helical" evidence="5">
    <location>
        <begin position="249"/>
        <end position="270"/>
    </location>
</feature>
<evidence type="ECO:0000313" key="7">
    <source>
        <dbReference type="EMBL" id="RHW45732.1"/>
    </source>
</evidence>
<dbReference type="EMBL" id="QWLM01000008">
    <property type="protein sequence ID" value="RHW45732.1"/>
    <property type="molecule type" value="Genomic_DNA"/>
</dbReference>
<evidence type="ECO:0000256" key="2">
    <source>
        <dbReference type="ARBA" id="ARBA00022692"/>
    </source>
</evidence>
<dbReference type="Pfam" id="PF14378">
    <property type="entry name" value="PAP2_3"/>
    <property type="match status" value="1"/>
</dbReference>
<name>A0A417Z5W0_9MICO</name>